<dbReference type="AlphaFoldDB" id="A0A0A2WK98"/>
<keyword evidence="2" id="KW-1185">Reference proteome</keyword>
<reference evidence="1 2" key="1">
    <citation type="submission" date="2014-09" db="EMBL/GenBank/DDBJ databases">
        <title>Genome sequences of Lysobacter dokdonensis DS-58.</title>
        <authorList>
            <person name="Kim J.F."/>
            <person name="Kwak M.-J."/>
        </authorList>
    </citation>
    <scope>NUCLEOTIDE SEQUENCE [LARGE SCALE GENOMIC DNA]</scope>
    <source>
        <strain evidence="1 2">DS-58</strain>
    </source>
</reference>
<evidence type="ECO:0000313" key="1">
    <source>
        <dbReference type="EMBL" id="KGQ20616.1"/>
    </source>
</evidence>
<dbReference type="EMBL" id="JRKJ01000002">
    <property type="protein sequence ID" value="KGQ20616.1"/>
    <property type="molecule type" value="Genomic_DNA"/>
</dbReference>
<sequence length="58" mass="6522">MEQLDLFYKLERIRCGKASTKDVLYVRLLDQGLIDGSTPPKLTDVGQGMLNDLRPAID</sequence>
<protein>
    <submittedName>
        <fullName evidence="1">Uncharacterized protein</fullName>
    </submittedName>
</protein>
<organism evidence="1 2">
    <name type="scientific">Lysobacter dokdonensis DS-58</name>
    <dbReference type="NCBI Taxonomy" id="1300345"/>
    <lineage>
        <taxon>Bacteria</taxon>
        <taxon>Pseudomonadati</taxon>
        <taxon>Pseudomonadota</taxon>
        <taxon>Gammaproteobacteria</taxon>
        <taxon>Lysobacterales</taxon>
        <taxon>Lysobacteraceae</taxon>
        <taxon>Noviluteimonas</taxon>
    </lineage>
</organism>
<proteinExistence type="predicted"/>
<gene>
    <name evidence="1" type="ORF">LF41_1153</name>
</gene>
<comment type="caution">
    <text evidence="1">The sequence shown here is derived from an EMBL/GenBank/DDBJ whole genome shotgun (WGS) entry which is preliminary data.</text>
</comment>
<name>A0A0A2WK98_9GAMM</name>
<evidence type="ECO:0000313" key="2">
    <source>
        <dbReference type="Proteomes" id="UP000030518"/>
    </source>
</evidence>
<dbReference type="Proteomes" id="UP000030518">
    <property type="component" value="Unassembled WGS sequence"/>
</dbReference>
<accession>A0A0A2WK98</accession>